<evidence type="ECO:0000313" key="2">
    <source>
        <dbReference type="EMBL" id="SEO88376.1"/>
    </source>
</evidence>
<accession>A0A1H8TCA3</accession>
<dbReference type="Proteomes" id="UP000198582">
    <property type="component" value="Unassembled WGS sequence"/>
</dbReference>
<evidence type="ECO:0008006" key="4">
    <source>
        <dbReference type="Google" id="ProtNLM"/>
    </source>
</evidence>
<feature type="transmembrane region" description="Helical" evidence="1">
    <location>
        <begin position="12"/>
        <end position="35"/>
    </location>
</feature>
<feature type="transmembrane region" description="Helical" evidence="1">
    <location>
        <begin position="74"/>
        <end position="91"/>
    </location>
</feature>
<proteinExistence type="predicted"/>
<dbReference type="EMBL" id="FOEF01000002">
    <property type="protein sequence ID" value="SEO88376.1"/>
    <property type="molecule type" value="Genomic_DNA"/>
</dbReference>
<sequence>MTTSTPVLRGFAGFVLVVRFLTELALLAGLAVAGARLGGGVLFDIVGAVLWPALAAVIWALVVAPRAKRRAPEPTRFILEFALFATAALALNAAGLLLVGIVLAAFGVATAIAVRVFAKDS</sequence>
<feature type="transmembrane region" description="Helical" evidence="1">
    <location>
        <begin position="97"/>
        <end position="118"/>
    </location>
</feature>
<evidence type="ECO:0000313" key="3">
    <source>
        <dbReference type="Proteomes" id="UP000198582"/>
    </source>
</evidence>
<name>A0A1H8TCA3_9PSEU</name>
<dbReference type="AlphaFoldDB" id="A0A1H8TCA3"/>
<organism evidence="2 3">
    <name type="scientific">Amycolatopsis saalfeldensis</name>
    <dbReference type="NCBI Taxonomy" id="394193"/>
    <lineage>
        <taxon>Bacteria</taxon>
        <taxon>Bacillati</taxon>
        <taxon>Actinomycetota</taxon>
        <taxon>Actinomycetes</taxon>
        <taxon>Pseudonocardiales</taxon>
        <taxon>Pseudonocardiaceae</taxon>
        <taxon>Amycolatopsis</taxon>
    </lineage>
</organism>
<reference evidence="3" key="1">
    <citation type="submission" date="2016-10" db="EMBL/GenBank/DDBJ databases">
        <authorList>
            <person name="Varghese N."/>
            <person name="Submissions S."/>
        </authorList>
    </citation>
    <scope>NUCLEOTIDE SEQUENCE [LARGE SCALE GENOMIC DNA]</scope>
    <source>
        <strain evidence="3">DSM 44993</strain>
    </source>
</reference>
<protein>
    <recommendedName>
        <fullName evidence="4">YrdB family protein</fullName>
    </recommendedName>
</protein>
<evidence type="ECO:0000256" key="1">
    <source>
        <dbReference type="SAM" id="Phobius"/>
    </source>
</evidence>
<keyword evidence="1" id="KW-0812">Transmembrane</keyword>
<keyword evidence="1" id="KW-1133">Transmembrane helix</keyword>
<dbReference type="Pfam" id="PF10823">
    <property type="entry name" value="DUF2568"/>
    <property type="match status" value="1"/>
</dbReference>
<keyword evidence="1" id="KW-0472">Membrane</keyword>
<dbReference type="RefSeq" id="WP_091614195.1">
    <property type="nucleotide sequence ID" value="NZ_FOEF01000002.1"/>
</dbReference>
<keyword evidence="3" id="KW-1185">Reference proteome</keyword>
<feature type="transmembrane region" description="Helical" evidence="1">
    <location>
        <begin position="41"/>
        <end position="62"/>
    </location>
</feature>
<dbReference type="InterPro" id="IPR021214">
    <property type="entry name" value="DUF2568"/>
</dbReference>
<gene>
    <name evidence="2" type="ORF">SAMN04489732_102532</name>
</gene>